<accession>F8N3W3</accession>
<reference evidence="2" key="1">
    <citation type="journal article" date="2011" name="Genetics">
        <title>Massive changes in genome architecture accompany the transition to self-fertility in the filamentous fungus Neurospora tetrasperma.</title>
        <authorList>
            <person name="Ellison C.E."/>
            <person name="Stajich J.E."/>
            <person name="Jacobson D.J."/>
            <person name="Natvig D.O."/>
            <person name="Lapidus A."/>
            <person name="Foster B."/>
            <person name="Aerts A."/>
            <person name="Riley R."/>
            <person name="Lindquist E.A."/>
            <person name="Grigoriev I.V."/>
            <person name="Taylor J.W."/>
        </authorList>
    </citation>
    <scope>NUCLEOTIDE SEQUENCE [LARGE SCALE GENOMIC DNA]</scope>
    <source>
        <strain evidence="2">FGSC 2508 / P0657</strain>
    </source>
</reference>
<evidence type="ECO:0000313" key="1">
    <source>
        <dbReference type="EMBL" id="EGO51813.1"/>
    </source>
</evidence>
<organism evidence="1 2">
    <name type="scientific">Neurospora tetrasperma (strain FGSC 2508 / ATCC MYA-4615 / P0657)</name>
    <dbReference type="NCBI Taxonomy" id="510951"/>
    <lineage>
        <taxon>Eukaryota</taxon>
        <taxon>Fungi</taxon>
        <taxon>Dikarya</taxon>
        <taxon>Ascomycota</taxon>
        <taxon>Pezizomycotina</taxon>
        <taxon>Sordariomycetes</taxon>
        <taxon>Sordariomycetidae</taxon>
        <taxon>Sordariales</taxon>
        <taxon>Sordariaceae</taxon>
        <taxon>Neurospora</taxon>
    </lineage>
</organism>
<dbReference type="RefSeq" id="XP_009855456.1">
    <property type="nucleotide sequence ID" value="XM_009857154.1"/>
</dbReference>
<gene>
    <name evidence="1" type="ORF">NEUTE1DRAFT_104845</name>
</gene>
<proteinExistence type="predicted"/>
<dbReference type="EMBL" id="GL891382">
    <property type="protein sequence ID" value="EGO51813.1"/>
    <property type="molecule type" value="Genomic_DNA"/>
</dbReference>
<protein>
    <submittedName>
        <fullName evidence="1">Uncharacterized protein</fullName>
    </submittedName>
</protein>
<dbReference type="KEGG" id="nte:NEUTE1DRAFT104845"/>
<dbReference type="VEuPathDB" id="FungiDB:NEUTE1DRAFT_104845"/>
<dbReference type="HOGENOM" id="CLU_2655107_0_0_1"/>
<dbReference type="GeneID" id="20822142"/>
<dbReference type="AlphaFoldDB" id="F8N3W3"/>
<evidence type="ECO:0000313" key="2">
    <source>
        <dbReference type="Proteomes" id="UP000008065"/>
    </source>
</evidence>
<sequence length="78" mass="9031">MAVVVTNTAVLCKRRCVDGYRRSAYPERQSVSFPKREVPIKWLPVNIKHKGSTICTFIDRLVHFRMPLMPTSIVMLLQ</sequence>
<dbReference type="Proteomes" id="UP000008065">
    <property type="component" value="Unassembled WGS sequence"/>
</dbReference>
<keyword evidence="2" id="KW-1185">Reference proteome</keyword>
<name>F8N3W3_NEUT8</name>